<evidence type="ECO:0000313" key="1">
    <source>
        <dbReference type="EMBL" id="CUU60235.1"/>
    </source>
</evidence>
<name>A0A0S4QX38_9ACTN</name>
<dbReference type="EMBL" id="FAOZ01000037">
    <property type="protein sequence ID" value="CUU60235.1"/>
    <property type="molecule type" value="Genomic_DNA"/>
</dbReference>
<dbReference type="GO" id="GO:0009117">
    <property type="term" value="P:nucleotide metabolic process"/>
    <property type="evidence" value="ECO:0007669"/>
    <property type="project" value="TreeGrafter"/>
</dbReference>
<sequence>MLDDQATGSDSCYSCRQEASLATLPIRERILVGAGWRAAHAIRCALPGWLVLVARRHITTIAGLDAAAAAELGVLCRTLSLALTDVTGCAKTYVAAFSEAPGFDHLHVHVIPRAHEVPVEERGPSIFRYLREPSAAWVPEAAMNDLARALAARITTTT</sequence>
<organism evidence="1 2">
    <name type="scientific">Parafrankia irregularis</name>
    <dbReference type="NCBI Taxonomy" id="795642"/>
    <lineage>
        <taxon>Bacteria</taxon>
        <taxon>Bacillati</taxon>
        <taxon>Actinomycetota</taxon>
        <taxon>Actinomycetes</taxon>
        <taxon>Frankiales</taxon>
        <taxon>Frankiaceae</taxon>
        <taxon>Parafrankia</taxon>
    </lineage>
</organism>
<dbReference type="Gene3D" id="3.30.428.10">
    <property type="entry name" value="HIT-like"/>
    <property type="match status" value="1"/>
</dbReference>
<proteinExistence type="predicted"/>
<dbReference type="PANTHER" id="PTHR46648">
    <property type="entry name" value="HIT FAMILY PROTEIN 1"/>
    <property type="match status" value="1"/>
</dbReference>
<dbReference type="PANTHER" id="PTHR46648:SF1">
    <property type="entry name" value="ADENOSINE 5'-MONOPHOSPHORAMIDASE HNT1"/>
    <property type="match status" value="1"/>
</dbReference>
<reference evidence="2" key="1">
    <citation type="submission" date="2015-11" db="EMBL/GenBank/DDBJ databases">
        <authorList>
            <person name="Varghese N."/>
        </authorList>
    </citation>
    <scope>NUCLEOTIDE SEQUENCE [LARGE SCALE GENOMIC DNA]</scope>
    <source>
        <strain evidence="2">DSM 45899</strain>
    </source>
</reference>
<protein>
    <recommendedName>
        <fullName evidence="3">Diadenosine tetraphosphate (Ap4A) hydrolase</fullName>
    </recommendedName>
</protein>
<dbReference type="Proteomes" id="UP000198802">
    <property type="component" value="Unassembled WGS sequence"/>
</dbReference>
<dbReference type="InterPro" id="IPR001310">
    <property type="entry name" value="Histidine_triad_HIT"/>
</dbReference>
<evidence type="ECO:0008006" key="3">
    <source>
        <dbReference type="Google" id="ProtNLM"/>
    </source>
</evidence>
<dbReference type="SUPFAM" id="SSF54197">
    <property type="entry name" value="HIT-like"/>
    <property type="match status" value="1"/>
</dbReference>
<dbReference type="AlphaFoldDB" id="A0A0S4QX38"/>
<gene>
    <name evidence="1" type="ORF">Ga0074812_13719</name>
</gene>
<evidence type="ECO:0000313" key="2">
    <source>
        <dbReference type="Proteomes" id="UP000198802"/>
    </source>
</evidence>
<accession>A0A0S4QX38</accession>
<keyword evidence="2" id="KW-1185">Reference proteome</keyword>
<dbReference type="InterPro" id="IPR036265">
    <property type="entry name" value="HIT-like_sf"/>
</dbReference>